<evidence type="ECO:0000256" key="6">
    <source>
        <dbReference type="ARBA" id="ARBA00023027"/>
    </source>
</evidence>
<dbReference type="Pfam" id="PF00107">
    <property type="entry name" value="ADH_zinc_N"/>
    <property type="match status" value="1"/>
</dbReference>
<reference evidence="8 9" key="1">
    <citation type="submission" date="2018-02" db="EMBL/GenBank/DDBJ databases">
        <title>Genome sequence of the basidiomycete white-rot fungus Phlebia centrifuga.</title>
        <authorList>
            <person name="Granchi Z."/>
            <person name="Peng M."/>
            <person name="de Vries R.P."/>
            <person name="Hilden K."/>
            <person name="Makela M.R."/>
            <person name="Grigoriev I."/>
            <person name="Riley R."/>
        </authorList>
    </citation>
    <scope>NUCLEOTIDE SEQUENCE [LARGE SCALE GENOMIC DNA]</scope>
    <source>
        <strain evidence="8 9">FBCC195</strain>
    </source>
</reference>
<dbReference type="OrthoDB" id="1560166at2759"/>
<dbReference type="Gene3D" id="3.40.50.720">
    <property type="entry name" value="NAD(P)-binding Rossmann-like Domain"/>
    <property type="match status" value="1"/>
</dbReference>
<dbReference type="PANTHER" id="PTHR42940">
    <property type="entry name" value="ALCOHOL DEHYDROGENASE 1-RELATED"/>
    <property type="match status" value="1"/>
</dbReference>
<organism evidence="8 9">
    <name type="scientific">Hermanssonia centrifuga</name>
    <dbReference type="NCBI Taxonomy" id="98765"/>
    <lineage>
        <taxon>Eukaryota</taxon>
        <taxon>Fungi</taxon>
        <taxon>Dikarya</taxon>
        <taxon>Basidiomycota</taxon>
        <taxon>Agaricomycotina</taxon>
        <taxon>Agaricomycetes</taxon>
        <taxon>Polyporales</taxon>
        <taxon>Meruliaceae</taxon>
        <taxon>Hermanssonia</taxon>
    </lineage>
</organism>
<dbReference type="Gene3D" id="3.90.180.10">
    <property type="entry name" value="Medium-chain alcohol dehydrogenases, catalytic domain"/>
    <property type="match status" value="1"/>
</dbReference>
<dbReference type="Proteomes" id="UP000186601">
    <property type="component" value="Unassembled WGS sequence"/>
</dbReference>
<evidence type="ECO:0000259" key="7">
    <source>
        <dbReference type="SMART" id="SM00829"/>
    </source>
</evidence>
<dbReference type="InterPro" id="IPR036291">
    <property type="entry name" value="NAD(P)-bd_dom_sf"/>
</dbReference>
<dbReference type="InterPro" id="IPR020843">
    <property type="entry name" value="ER"/>
</dbReference>
<dbReference type="InterPro" id="IPR011032">
    <property type="entry name" value="GroES-like_sf"/>
</dbReference>
<comment type="similarity">
    <text evidence="2">Belongs to the zinc-containing alcohol dehydrogenase family.</text>
</comment>
<comment type="cofactor">
    <cofactor evidence="1">
        <name>Zn(2+)</name>
        <dbReference type="ChEBI" id="CHEBI:29105"/>
    </cofactor>
</comment>
<dbReference type="GO" id="GO:0005737">
    <property type="term" value="C:cytoplasm"/>
    <property type="evidence" value="ECO:0007669"/>
    <property type="project" value="TreeGrafter"/>
</dbReference>
<evidence type="ECO:0000256" key="3">
    <source>
        <dbReference type="ARBA" id="ARBA00022723"/>
    </source>
</evidence>
<dbReference type="PANTHER" id="PTHR42940:SF7">
    <property type="entry name" value="ALCOHOL DEHYDROGENASE-LIKE N-TERMINAL DOMAIN-CONTAINING PROTEIN"/>
    <property type="match status" value="1"/>
</dbReference>
<protein>
    <recommendedName>
        <fullName evidence="7">Enoyl reductase (ER) domain-containing protein</fullName>
    </recommendedName>
</protein>
<keyword evidence="4" id="KW-0862">Zinc</keyword>
<keyword evidence="3" id="KW-0479">Metal-binding</keyword>
<dbReference type="EMBL" id="MLYV02001159">
    <property type="protein sequence ID" value="PSR72531.1"/>
    <property type="molecule type" value="Genomic_DNA"/>
</dbReference>
<sequence>MSHPQSYIAYRFEELGGQLKRAEIAWKDPEEGQVVAKVLACGVCASDEVVKYQGIPTGFPRIPGHEIVGEIVAVGPKEEIYKVGQRVGSGWHGGHCHKCSHCSSGDFIMCDKEDINGVFRDGGYAEYVTLRSEAITLVPEDMDPAEVAPLLCAGITTFNSLRNMDVRPPDVVAVQGIGGLGHLALQFSRAMGYRTVALSSSDAKRDLALKLGAQEYIDGSKVDQAKALQDLGGAKVIICTAPSPKVIQALLPALAVGGQLLILAISHESSEINLSSLINRRTSIRGWPSGTAVDSGETITFSKIHGVKCLVEKFPLDKAQEAYDHRAKARFRAVITP</sequence>
<dbReference type="InterPro" id="IPR013149">
    <property type="entry name" value="ADH-like_C"/>
</dbReference>
<dbReference type="CDD" id="cd08296">
    <property type="entry name" value="CAD_like"/>
    <property type="match status" value="1"/>
</dbReference>
<evidence type="ECO:0000256" key="4">
    <source>
        <dbReference type="ARBA" id="ARBA00022833"/>
    </source>
</evidence>
<proteinExistence type="inferred from homology"/>
<dbReference type="InterPro" id="IPR013154">
    <property type="entry name" value="ADH-like_N"/>
</dbReference>
<dbReference type="SMART" id="SM00829">
    <property type="entry name" value="PKS_ER"/>
    <property type="match status" value="1"/>
</dbReference>
<dbReference type="Pfam" id="PF08240">
    <property type="entry name" value="ADH_N"/>
    <property type="match status" value="1"/>
</dbReference>
<comment type="caution">
    <text evidence="8">The sequence shown here is derived from an EMBL/GenBank/DDBJ whole genome shotgun (WGS) entry which is preliminary data.</text>
</comment>
<accession>A0A2R6NJP6</accession>
<dbReference type="FunFam" id="3.40.50.720:FF:000039">
    <property type="entry name" value="Alcohol dehydrogenase AdhP"/>
    <property type="match status" value="1"/>
</dbReference>
<keyword evidence="6" id="KW-0520">NAD</keyword>
<evidence type="ECO:0000256" key="1">
    <source>
        <dbReference type="ARBA" id="ARBA00001947"/>
    </source>
</evidence>
<dbReference type="GO" id="GO:0004022">
    <property type="term" value="F:alcohol dehydrogenase (NAD+) activity"/>
    <property type="evidence" value="ECO:0007669"/>
    <property type="project" value="TreeGrafter"/>
</dbReference>
<keyword evidence="9" id="KW-1185">Reference proteome</keyword>
<evidence type="ECO:0000313" key="9">
    <source>
        <dbReference type="Proteomes" id="UP000186601"/>
    </source>
</evidence>
<dbReference type="STRING" id="98765.A0A2R6NJP6"/>
<gene>
    <name evidence="8" type="ORF">PHLCEN_2v11601</name>
</gene>
<dbReference type="SUPFAM" id="SSF51735">
    <property type="entry name" value="NAD(P)-binding Rossmann-fold domains"/>
    <property type="match status" value="1"/>
</dbReference>
<evidence type="ECO:0000256" key="5">
    <source>
        <dbReference type="ARBA" id="ARBA00023002"/>
    </source>
</evidence>
<keyword evidence="5" id="KW-0560">Oxidoreductase</keyword>
<evidence type="ECO:0000256" key="2">
    <source>
        <dbReference type="ARBA" id="ARBA00008072"/>
    </source>
</evidence>
<dbReference type="AlphaFoldDB" id="A0A2R6NJP6"/>
<dbReference type="GO" id="GO:0046872">
    <property type="term" value="F:metal ion binding"/>
    <property type="evidence" value="ECO:0007669"/>
    <property type="project" value="UniProtKB-KW"/>
</dbReference>
<feature type="domain" description="Enoyl reductase (ER)" evidence="7">
    <location>
        <begin position="16"/>
        <end position="335"/>
    </location>
</feature>
<dbReference type="SUPFAM" id="SSF50129">
    <property type="entry name" value="GroES-like"/>
    <property type="match status" value="1"/>
</dbReference>
<evidence type="ECO:0000313" key="8">
    <source>
        <dbReference type="EMBL" id="PSR72531.1"/>
    </source>
</evidence>
<name>A0A2R6NJP6_9APHY</name>